<evidence type="ECO:0000313" key="2">
    <source>
        <dbReference type="EMBL" id="KAG0578471.1"/>
    </source>
</evidence>
<feature type="compositionally biased region" description="Polar residues" evidence="1">
    <location>
        <begin position="249"/>
        <end position="260"/>
    </location>
</feature>
<feature type="compositionally biased region" description="Acidic residues" evidence="1">
    <location>
        <begin position="200"/>
        <end position="213"/>
    </location>
</feature>
<name>A0A8T0I6Y9_CERPU</name>
<dbReference type="InterPro" id="IPR024822">
    <property type="entry name" value="Coilin"/>
</dbReference>
<feature type="region of interest" description="Disordered" evidence="1">
    <location>
        <begin position="299"/>
        <end position="333"/>
    </location>
</feature>
<accession>A0A8T0I6Y9</accession>
<dbReference type="EMBL" id="CM026424">
    <property type="protein sequence ID" value="KAG0578471.1"/>
    <property type="molecule type" value="Genomic_DNA"/>
</dbReference>
<dbReference type="PANTHER" id="PTHR15197:SF0">
    <property type="entry name" value="COILIN"/>
    <property type="match status" value="1"/>
</dbReference>
<dbReference type="PANTHER" id="PTHR15197">
    <property type="entry name" value="COILIN P80"/>
    <property type="match status" value="1"/>
</dbReference>
<feature type="compositionally biased region" description="Basic and acidic residues" evidence="1">
    <location>
        <begin position="181"/>
        <end position="193"/>
    </location>
</feature>
<dbReference type="GO" id="GO:0000387">
    <property type="term" value="P:spliceosomal snRNP assembly"/>
    <property type="evidence" value="ECO:0007669"/>
    <property type="project" value="TreeGrafter"/>
</dbReference>
<feature type="compositionally biased region" description="Basic and acidic residues" evidence="1">
    <location>
        <begin position="261"/>
        <end position="276"/>
    </location>
</feature>
<keyword evidence="3" id="KW-1185">Reference proteome</keyword>
<comment type="caution">
    <text evidence="2">The sequence shown here is derived from an EMBL/GenBank/DDBJ whole genome shotgun (WGS) entry which is preliminary data.</text>
</comment>
<evidence type="ECO:0000256" key="1">
    <source>
        <dbReference type="SAM" id="MobiDB-lite"/>
    </source>
</evidence>
<dbReference type="GO" id="GO:0030619">
    <property type="term" value="F:U1 snRNA binding"/>
    <property type="evidence" value="ECO:0007669"/>
    <property type="project" value="TreeGrafter"/>
</dbReference>
<sequence>MQMAFHKGVRIRLSFEEDGMLSEEQIEQGLNKSWYLVNPQLLTIGQLSSWITVDFRLGNSCPNGVTLEMSGFALPPTQPTTLLQDAELVSVKRKRRSTAEELVSVAAVAPSTFIAKTGGKENGAHFVGVEIRPLDALELETRSNQSEIVEKGVNKSKFKAVEIGLQLLRTKETVRRRKRMHEPDIQQRSKEPSTWKSNETDPDETEPDDDEDLERPNRKDAMQSSGDESLSRPGDQPERRTQIKEELPTSGQIDGLSTSMTEDRKGGGESGDEKEIVGNPGAYQVIVAPNLHLMGQPIQERHSHHQKYHSSGRDQTLGPRSTRENPSEGNDTWCRNRFDVWRKQQGMDINKSIEDMPYEELGALLSKFFLMICKDNGQRYPSASLMNLYMSFNRIIGKAQQERARRLGVQEDQFKIQTHPCFQKATQSCHKAMELSRFSGVNKRRKKAACISLEVEKQILAHPEHQATFPTGVQKRLAYYLWTVFLIRGNEEMWNLKFQDFSICVDEKGIEFLQYNARAARKQFKVIMTKAQEKLLQPPVSSYEADVIRTFKVLALHMPPDSENGHLFLSSIKDARTVVWYKQGVNVSKGMIRLWMNTMTEVVGLDAEGYSNKSKRVNIITH</sequence>
<dbReference type="GO" id="GO:0030620">
    <property type="term" value="F:U2 snRNA binding"/>
    <property type="evidence" value="ECO:0007669"/>
    <property type="project" value="TreeGrafter"/>
</dbReference>
<evidence type="ECO:0000313" key="3">
    <source>
        <dbReference type="Proteomes" id="UP000822688"/>
    </source>
</evidence>
<dbReference type="GO" id="GO:0015030">
    <property type="term" value="C:Cajal body"/>
    <property type="evidence" value="ECO:0007669"/>
    <property type="project" value="TreeGrafter"/>
</dbReference>
<feature type="compositionally biased region" description="Basic and acidic residues" evidence="1">
    <location>
        <begin position="235"/>
        <end position="247"/>
    </location>
</feature>
<organism evidence="2 3">
    <name type="scientific">Ceratodon purpureus</name>
    <name type="common">Fire moss</name>
    <name type="synonym">Dicranum purpureum</name>
    <dbReference type="NCBI Taxonomy" id="3225"/>
    <lineage>
        <taxon>Eukaryota</taxon>
        <taxon>Viridiplantae</taxon>
        <taxon>Streptophyta</taxon>
        <taxon>Embryophyta</taxon>
        <taxon>Bryophyta</taxon>
        <taxon>Bryophytina</taxon>
        <taxon>Bryopsida</taxon>
        <taxon>Dicranidae</taxon>
        <taxon>Pseudoditrichales</taxon>
        <taxon>Ditrichaceae</taxon>
        <taxon>Ceratodon</taxon>
    </lineage>
</organism>
<dbReference type="Proteomes" id="UP000822688">
    <property type="component" value="Chromosome 4"/>
</dbReference>
<protein>
    <submittedName>
        <fullName evidence="2">Uncharacterized protein</fullName>
    </submittedName>
</protein>
<dbReference type="AlphaFoldDB" id="A0A8T0I6Y9"/>
<feature type="region of interest" description="Disordered" evidence="1">
    <location>
        <begin position="174"/>
        <end position="276"/>
    </location>
</feature>
<gene>
    <name evidence="2" type="ORF">KC19_4G025600</name>
</gene>
<reference evidence="2" key="1">
    <citation type="submission" date="2020-06" db="EMBL/GenBank/DDBJ databases">
        <title>WGS assembly of Ceratodon purpureus strain R40.</title>
        <authorList>
            <person name="Carey S.B."/>
            <person name="Jenkins J."/>
            <person name="Shu S."/>
            <person name="Lovell J.T."/>
            <person name="Sreedasyam A."/>
            <person name="Maumus F."/>
            <person name="Tiley G.P."/>
            <person name="Fernandez-Pozo N."/>
            <person name="Barry K."/>
            <person name="Chen C."/>
            <person name="Wang M."/>
            <person name="Lipzen A."/>
            <person name="Daum C."/>
            <person name="Saski C.A."/>
            <person name="Payton A.C."/>
            <person name="Mcbreen J.C."/>
            <person name="Conrad R.E."/>
            <person name="Kollar L.M."/>
            <person name="Olsson S."/>
            <person name="Huttunen S."/>
            <person name="Landis J.B."/>
            <person name="Wickett N.J."/>
            <person name="Johnson M.G."/>
            <person name="Rensing S.A."/>
            <person name="Grimwood J."/>
            <person name="Schmutz J."/>
            <person name="Mcdaniel S.F."/>
        </authorList>
    </citation>
    <scope>NUCLEOTIDE SEQUENCE</scope>
    <source>
        <strain evidence="2">R40</strain>
    </source>
</reference>
<proteinExistence type="predicted"/>